<dbReference type="PANTHER" id="PTHR10012:SF5">
    <property type="entry name" value="SERINE_THREONINE-PROTEIN PHOSPHATASE 2A ACTIVATOR 2"/>
    <property type="match status" value="1"/>
</dbReference>
<dbReference type="GO" id="GO:0003755">
    <property type="term" value="F:peptidyl-prolyl cis-trans isomerase activity"/>
    <property type="evidence" value="ECO:0007669"/>
    <property type="project" value="UniProtKB-KW"/>
</dbReference>
<dbReference type="InterPro" id="IPR037218">
    <property type="entry name" value="PTPA_sf"/>
</dbReference>
<dbReference type="RefSeq" id="XP_031857266.1">
    <property type="nucleotide sequence ID" value="XM_032008440.1"/>
</dbReference>
<evidence type="ECO:0000256" key="6">
    <source>
        <dbReference type="ARBA" id="ARBA00023235"/>
    </source>
</evidence>
<sequence length="371" mass="41337">MSANGESSRRTITLPSNPAPPRPCLTNDARVAQWQLSPGFQGFWGWIQLRCDRIKGKEVMTGSYQDSSEGVRCLMDMLEKMTDWVGEVPPEPQSNQRFGNLAFRRYNKIVQERLPALLESYNLPSNLLSQLIPLLINSHAFGHPTRLDYGTGHELAFVLGLWCCVVSGWIGGEGKEDEEDELILRVFTRYLDLTTLLQQTYKLEPAGSHGVWGLDDYCFLPYLFGSAQLMDSDLSPSRTLSFAQSHKSSTPTSSTSIDPNVSSSTEQIKDLYTLSLHHLLLFKFGAAFSEHSPLLYSLSQFPDWKKPHGGLKKMFLGEVVGKRVVVQGLWVGGWAWGEDVPEVEEARREDRSGSGPIGGGGEVVTKAPWAR</sequence>
<dbReference type="InterPro" id="IPR043170">
    <property type="entry name" value="PTPA_C_lid"/>
</dbReference>
<organism evidence="10 11">
    <name type="scientific">Kwoniella shandongensis</name>
    <dbReference type="NCBI Taxonomy" id="1734106"/>
    <lineage>
        <taxon>Eukaryota</taxon>
        <taxon>Fungi</taxon>
        <taxon>Dikarya</taxon>
        <taxon>Basidiomycota</taxon>
        <taxon>Agaricomycotina</taxon>
        <taxon>Tremellomycetes</taxon>
        <taxon>Tremellales</taxon>
        <taxon>Cryptococcaceae</taxon>
        <taxon>Kwoniella</taxon>
    </lineage>
</organism>
<evidence type="ECO:0000256" key="9">
    <source>
        <dbReference type="SAM" id="MobiDB-lite"/>
    </source>
</evidence>
<dbReference type="GO" id="GO:0008160">
    <property type="term" value="F:protein tyrosine phosphatase activator activity"/>
    <property type="evidence" value="ECO:0007669"/>
    <property type="project" value="TreeGrafter"/>
</dbReference>
<evidence type="ECO:0000313" key="11">
    <source>
        <dbReference type="Proteomes" id="UP000322225"/>
    </source>
</evidence>
<reference evidence="10" key="1">
    <citation type="submission" date="2017-08" db="EMBL/GenBank/DDBJ databases">
        <authorList>
            <person name="Cuomo C."/>
            <person name="Billmyre B."/>
            <person name="Heitman J."/>
        </authorList>
    </citation>
    <scope>NUCLEOTIDE SEQUENCE</scope>
    <source>
        <strain evidence="10">CBS 12478</strain>
    </source>
</reference>
<evidence type="ECO:0000256" key="3">
    <source>
        <dbReference type="ARBA" id="ARBA00011019"/>
    </source>
</evidence>
<comment type="function">
    <text evidence="7">PPIases accelerate the folding of proteins. It catalyzes the cis-trans isomerization of proline imidic peptide bonds in oligopeptides. Acts as a regulatory subunit for PP2A-like phosphatases modulating their activity or substrate specificity, probably by inducing a conformational change in the catalytic subunit, a direct target of the PPIase. Can reactivate inactive phosphatase PP2A-phosphatase methylesterase complexes (PP2Ai) in presence of ATP and Mg(2+) by dissociating the inactive form from the complex.</text>
</comment>
<dbReference type="GO" id="GO:0000159">
    <property type="term" value="C:protein phosphatase type 2A complex"/>
    <property type="evidence" value="ECO:0007669"/>
    <property type="project" value="TreeGrafter"/>
</dbReference>
<evidence type="ECO:0000256" key="7">
    <source>
        <dbReference type="ARBA" id="ARBA00025287"/>
    </source>
</evidence>
<feature type="region of interest" description="Disordered" evidence="9">
    <location>
        <begin position="1"/>
        <end position="22"/>
    </location>
</feature>
<dbReference type="GeneID" id="43592612"/>
<dbReference type="EMBL" id="CP144063">
    <property type="protein sequence ID" value="WWD22529.1"/>
    <property type="molecule type" value="Genomic_DNA"/>
</dbReference>
<feature type="compositionally biased region" description="Polar residues" evidence="9">
    <location>
        <begin position="1"/>
        <end position="16"/>
    </location>
</feature>
<dbReference type="SUPFAM" id="SSF140984">
    <property type="entry name" value="PTPA-like"/>
    <property type="match status" value="1"/>
</dbReference>
<dbReference type="PANTHER" id="PTHR10012">
    <property type="entry name" value="SERINE/THREONINE-PROTEIN PHOSPHATASE 2A REGULATORY SUBUNIT B"/>
    <property type="match status" value="1"/>
</dbReference>
<keyword evidence="4 8" id="KW-0963">Cytoplasm</keyword>
<protein>
    <recommendedName>
        <fullName evidence="8">Serine/threonine-protein phosphatase 2A activator</fullName>
        <ecNumber evidence="8">5.2.1.8</ecNumber>
    </recommendedName>
    <alternativeName>
        <fullName evidence="8">Phosphotyrosyl phosphatase activator</fullName>
    </alternativeName>
</protein>
<dbReference type="GO" id="GO:0005634">
    <property type="term" value="C:nucleus"/>
    <property type="evidence" value="ECO:0007669"/>
    <property type="project" value="TreeGrafter"/>
</dbReference>
<dbReference type="GO" id="GO:0007052">
    <property type="term" value="P:mitotic spindle organization"/>
    <property type="evidence" value="ECO:0007669"/>
    <property type="project" value="TreeGrafter"/>
</dbReference>
<dbReference type="EC" id="5.2.1.8" evidence="8"/>
<evidence type="ECO:0000256" key="5">
    <source>
        <dbReference type="ARBA" id="ARBA00023110"/>
    </source>
</evidence>
<comment type="subcellular location">
    <subcellularLocation>
        <location evidence="2 8">Cytoplasm</location>
    </subcellularLocation>
</comment>
<dbReference type="GO" id="GO:0005737">
    <property type="term" value="C:cytoplasm"/>
    <property type="evidence" value="ECO:0007669"/>
    <property type="project" value="UniProtKB-SubCell"/>
</dbReference>
<dbReference type="OrthoDB" id="16120at2759"/>
<evidence type="ECO:0000313" key="10">
    <source>
        <dbReference type="EMBL" id="WWD22529.1"/>
    </source>
</evidence>
<proteinExistence type="inferred from homology"/>
<dbReference type="Gene3D" id="1.20.120.1150">
    <property type="match status" value="1"/>
</dbReference>
<keyword evidence="11" id="KW-1185">Reference proteome</keyword>
<dbReference type="PIRSF" id="PIRSF016325">
    <property type="entry name" value="Phstyr_phstse_ac"/>
    <property type="match status" value="1"/>
</dbReference>
<gene>
    <name evidence="10" type="ORF">CI109_107022</name>
</gene>
<dbReference type="KEGG" id="ksn:43592612"/>
<dbReference type="Proteomes" id="UP000322225">
    <property type="component" value="Chromosome 13"/>
</dbReference>
<dbReference type="Pfam" id="PF03095">
    <property type="entry name" value="PTPA"/>
    <property type="match status" value="1"/>
</dbReference>
<feature type="region of interest" description="Disordered" evidence="9">
    <location>
        <begin position="346"/>
        <end position="371"/>
    </location>
</feature>
<dbReference type="InterPro" id="IPR004327">
    <property type="entry name" value="Phstyr_phstse_ac"/>
</dbReference>
<reference evidence="10" key="2">
    <citation type="submission" date="2024-01" db="EMBL/GenBank/DDBJ databases">
        <title>Comparative genomics of Cryptococcus and Kwoniella reveals pathogenesis evolution and contrasting modes of karyotype evolution via chromosome fusion or intercentromeric recombination.</title>
        <authorList>
            <person name="Coelho M.A."/>
            <person name="David-Palma M."/>
            <person name="Shea T."/>
            <person name="Bowers K."/>
            <person name="McGinley-Smith S."/>
            <person name="Mohammad A.W."/>
            <person name="Gnirke A."/>
            <person name="Yurkov A.M."/>
            <person name="Nowrousian M."/>
            <person name="Sun S."/>
            <person name="Cuomo C.A."/>
            <person name="Heitman J."/>
        </authorList>
    </citation>
    <scope>NUCLEOTIDE SEQUENCE</scope>
    <source>
        <strain evidence="10">CBS 12478</strain>
    </source>
</reference>
<evidence type="ECO:0000256" key="1">
    <source>
        <dbReference type="ARBA" id="ARBA00000971"/>
    </source>
</evidence>
<dbReference type="AlphaFoldDB" id="A0A5M6BNA9"/>
<name>A0A5M6BNA9_9TREE</name>
<accession>A0A5M6BNA9</accession>
<evidence type="ECO:0000256" key="2">
    <source>
        <dbReference type="ARBA" id="ARBA00004496"/>
    </source>
</evidence>
<evidence type="ECO:0000256" key="8">
    <source>
        <dbReference type="RuleBase" id="RU361210"/>
    </source>
</evidence>
<comment type="similarity">
    <text evidence="3 8">Belongs to the PTPA-type PPIase family.</text>
</comment>
<evidence type="ECO:0000256" key="4">
    <source>
        <dbReference type="ARBA" id="ARBA00022490"/>
    </source>
</evidence>
<comment type="catalytic activity">
    <reaction evidence="1 8">
        <text>[protein]-peptidylproline (omega=180) = [protein]-peptidylproline (omega=0)</text>
        <dbReference type="Rhea" id="RHEA:16237"/>
        <dbReference type="Rhea" id="RHEA-COMP:10747"/>
        <dbReference type="Rhea" id="RHEA-COMP:10748"/>
        <dbReference type="ChEBI" id="CHEBI:83833"/>
        <dbReference type="ChEBI" id="CHEBI:83834"/>
        <dbReference type="EC" id="5.2.1.8"/>
    </reaction>
</comment>
<keyword evidence="6 8" id="KW-0413">Isomerase</keyword>
<keyword evidence="5 8" id="KW-0697">Rotamase</keyword>